<proteinExistence type="predicted"/>
<evidence type="ECO:0000313" key="2">
    <source>
        <dbReference type="Proteomes" id="UP000076738"/>
    </source>
</evidence>
<gene>
    <name evidence="1" type="ORF">CALVIDRAFT_404934</name>
</gene>
<organism evidence="1 2">
    <name type="scientific">Calocera viscosa (strain TUFC12733)</name>
    <dbReference type="NCBI Taxonomy" id="1330018"/>
    <lineage>
        <taxon>Eukaryota</taxon>
        <taxon>Fungi</taxon>
        <taxon>Dikarya</taxon>
        <taxon>Basidiomycota</taxon>
        <taxon>Agaricomycotina</taxon>
        <taxon>Dacrymycetes</taxon>
        <taxon>Dacrymycetales</taxon>
        <taxon>Dacrymycetaceae</taxon>
        <taxon>Calocera</taxon>
    </lineage>
</organism>
<evidence type="ECO:0000313" key="1">
    <source>
        <dbReference type="EMBL" id="KZO99192.1"/>
    </source>
</evidence>
<accession>A0A167PWN5</accession>
<sequence>MEPSMRKVSGNVRVIHRCQHTNRTSMIKKSRLNSCGRLTTSSMRVITASVVDTALALVALMLLGNVISSALGKGVVAVRFPAVLLRSGAWCCCSCEGRAARTMCGSTAWPGRPGRTVHVGCIGQDGDFIGTNC</sequence>
<dbReference type="AlphaFoldDB" id="A0A167PWN5"/>
<dbReference type="EMBL" id="KV417273">
    <property type="protein sequence ID" value="KZO99192.1"/>
    <property type="molecule type" value="Genomic_DNA"/>
</dbReference>
<reference evidence="1 2" key="1">
    <citation type="journal article" date="2016" name="Mol. Biol. Evol.">
        <title>Comparative Genomics of Early-Diverging Mushroom-Forming Fungi Provides Insights into the Origins of Lignocellulose Decay Capabilities.</title>
        <authorList>
            <person name="Nagy L.G."/>
            <person name="Riley R."/>
            <person name="Tritt A."/>
            <person name="Adam C."/>
            <person name="Daum C."/>
            <person name="Floudas D."/>
            <person name="Sun H."/>
            <person name="Yadav J.S."/>
            <person name="Pangilinan J."/>
            <person name="Larsson K.H."/>
            <person name="Matsuura K."/>
            <person name="Barry K."/>
            <person name="Labutti K."/>
            <person name="Kuo R."/>
            <person name="Ohm R.A."/>
            <person name="Bhattacharya S.S."/>
            <person name="Shirouzu T."/>
            <person name="Yoshinaga Y."/>
            <person name="Martin F.M."/>
            <person name="Grigoriev I.V."/>
            <person name="Hibbett D.S."/>
        </authorList>
    </citation>
    <scope>NUCLEOTIDE SEQUENCE [LARGE SCALE GENOMIC DNA]</scope>
    <source>
        <strain evidence="1 2">TUFC12733</strain>
    </source>
</reference>
<name>A0A167PWN5_CALVF</name>
<protein>
    <submittedName>
        <fullName evidence="1">Uncharacterized protein</fullName>
    </submittedName>
</protein>
<dbReference type="Proteomes" id="UP000076738">
    <property type="component" value="Unassembled WGS sequence"/>
</dbReference>
<keyword evidence="2" id="KW-1185">Reference proteome</keyword>